<dbReference type="Pfam" id="PF01267">
    <property type="entry name" value="F-actin_cap_A"/>
    <property type="match status" value="1"/>
</dbReference>
<dbReference type="AlphaFoldDB" id="A0A5B8MUP1"/>
<dbReference type="PANTHER" id="PTHR10653">
    <property type="entry name" value="F-ACTIN-CAPPING PROTEIN SUBUNIT ALPHA"/>
    <property type="match status" value="1"/>
</dbReference>
<name>A0A5B8MUP1_9CHLO</name>
<keyword evidence="2 4" id="KW-0117">Actin capping</keyword>
<dbReference type="FunFam" id="3.90.1150.210:FF:000003">
    <property type="entry name" value="F-actin-capping protein subunit alpha"/>
    <property type="match status" value="1"/>
</dbReference>
<comment type="function">
    <text evidence="4">F-actin-capping proteins bind in a Ca(2+)-independent manner to the fast growing ends of actin filaments (barbed end) thereby blocking the exchange of subunits at these ends. Unlike other capping proteins (such as gelsolin and severin), these proteins do not sever actin filaments.</text>
</comment>
<protein>
    <recommendedName>
        <fullName evidence="4">F-actin-capping protein subunit alpha</fullName>
    </recommendedName>
</protein>
<dbReference type="OrthoDB" id="340550at2759"/>
<dbReference type="InterPro" id="IPR042489">
    <property type="entry name" value="CapZ_alpha_1"/>
</dbReference>
<dbReference type="STRING" id="1764295.A0A5B8MUP1"/>
<accession>A0A5B8MUP1</accession>
<reference evidence="6 7" key="1">
    <citation type="submission" date="2018-07" db="EMBL/GenBank/DDBJ databases">
        <title>The complete nuclear genome of the prasinophyte Chloropicon primus (CCMP1205).</title>
        <authorList>
            <person name="Pombert J.-F."/>
            <person name="Otis C."/>
            <person name="Turmel M."/>
            <person name="Lemieux C."/>
        </authorList>
    </citation>
    <scope>NUCLEOTIDE SEQUENCE [LARGE SCALE GENOMIC DNA]</scope>
    <source>
        <strain evidence="6 7">CCMP1205</strain>
    </source>
</reference>
<evidence type="ECO:0000313" key="7">
    <source>
        <dbReference type="Proteomes" id="UP000316726"/>
    </source>
</evidence>
<dbReference type="Gene3D" id="3.30.1140.60">
    <property type="entry name" value="F-actin capping protein, alpha subunit"/>
    <property type="match status" value="1"/>
</dbReference>
<sequence>MSTKVIEELLKDAPPGQTKEVLKDVKVLVGDDAKVEEVAKATLRQYDMRNMTLASYKFGGEERSLVLSRHGEVTSDSGVYYDPSTKQCVRYDHLKQEGEVTDDAREEGKRLEGDEATEETRKALEKCLEESYMKENYPFGACAVYSSVGGGGKEYAVCISSTVYKPRGYWSGRWTSEWILTPAKDQSSFCLKGKCDVATHYYENGNVQFRSNREFVVNDQRCGKDELAKEVVKSIALEELKYQEDLQESLSDFAETTFKKLRRQLPLTQLKFPWQTGAASLASELMKRETS</sequence>
<keyword evidence="7" id="KW-1185">Reference proteome</keyword>
<evidence type="ECO:0000256" key="1">
    <source>
        <dbReference type="ARBA" id="ARBA00010479"/>
    </source>
</evidence>
<comment type="similarity">
    <text evidence="1 4">Belongs to the F-actin-capping protein alpha subunit family.</text>
</comment>
<dbReference type="Proteomes" id="UP000316726">
    <property type="component" value="Chromosome 12"/>
</dbReference>
<dbReference type="InterPro" id="IPR042276">
    <property type="entry name" value="CapZ_alpha/beta_2"/>
</dbReference>
<gene>
    <name evidence="6" type="ORF">A3770_12p65240</name>
</gene>
<dbReference type="InterPro" id="IPR037282">
    <property type="entry name" value="CapZ_alpha/beta"/>
</dbReference>
<evidence type="ECO:0000256" key="2">
    <source>
        <dbReference type="ARBA" id="ARBA00022467"/>
    </source>
</evidence>
<dbReference type="GO" id="GO:0051016">
    <property type="term" value="P:barbed-end actin filament capping"/>
    <property type="evidence" value="ECO:0007669"/>
    <property type="project" value="UniProtKB-UniRule"/>
</dbReference>
<comment type="subunit">
    <text evidence="4">Heterodimer of an alpha and a beta subunit.</text>
</comment>
<dbReference type="PANTHER" id="PTHR10653:SF0">
    <property type="entry name" value="F-ACTIN-CAPPING PROTEIN SUBUNIT ALPHA"/>
    <property type="match status" value="1"/>
</dbReference>
<dbReference type="GO" id="GO:0051015">
    <property type="term" value="F:actin filament binding"/>
    <property type="evidence" value="ECO:0007669"/>
    <property type="project" value="TreeGrafter"/>
</dbReference>
<keyword evidence="3 4" id="KW-0009">Actin-binding</keyword>
<dbReference type="EMBL" id="CP031045">
    <property type="protein sequence ID" value="QDZ24006.1"/>
    <property type="molecule type" value="Genomic_DNA"/>
</dbReference>
<dbReference type="PRINTS" id="PR00191">
    <property type="entry name" value="FACTINCAPA"/>
</dbReference>
<evidence type="ECO:0000256" key="3">
    <source>
        <dbReference type="ARBA" id="ARBA00023203"/>
    </source>
</evidence>
<feature type="region of interest" description="Disordered" evidence="5">
    <location>
        <begin position="97"/>
        <end position="116"/>
    </location>
</feature>
<evidence type="ECO:0000256" key="4">
    <source>
        <dbReference type="RuleBase" id="RU365077"/>
    </source>
</evidence>
<dbReference type="InterPro" id="IPR002189">
    <property type="entry name" value="CapZ_alpha"/>
</dbReference>
<evidence type="ECO:0000256" key="5">
    <source>
        <dbReference type="SAM" id="MobiDB-lite"/>
    </source>
</evidence>
<evidence type="ECO:0000313" key="6">
    <source>
        <dbReference type="EMBL" id="QDZ24006.1"/>
    </source>
</evidence>
<dbReference type="Gene3D" id="3.90.1150.210">
    <property type="entry name" value="F-actin capping protein, beta subunit"/>
    <property type="match status" value="1"/>
</dbReference>
<organism evidence="6 7">
    <name type="scientific">Chloropicon primus</name>
    <dbReference type="NCBI Taxonomy" id="1764295"/>
    <lineage>
        <taxon>Eukaryota</taxon>
        <taxon>Viridiplantae</taxon>
        <taxon>Chlorophyta</taxon>
        <taxon>Chloropicophyceae</taxon>
        <taxon>Chloropicales</taxon>
        <taxon>Chloropicaceae</taxon>
        <taxon>Chloropicon</taxon>
    </lineage>
</organism>
<dbReference type="GO" id="GO:0008290">
    <property type="term" value="C:F-actin capping protein complex"/>
    <property type="evidence" value="ECO:0007669"/>
    <property type="project" value="UniProtKB-UniRule"/>
</dbReference>
<proteinExistence type="inferred from homology"/>
<dbReference type="GO" id="GO:0030036">
    <property type="term" value="P:actin cytoskeleton organization"/>
    <property type="evidence" value="ECO:0007669"/>
    <property type="project" value="TreeGrafter"/>
</dbReference>
<dbReference type="SUPFAM" id="SSF90096">
    <property type="entry name" value="Subunits of heterodimeric actin filament capping protein Capz"/>
    <property type="match status" value="1"/>
</dbReference>
<dbReference type="GO" id="GO:0030863">
    <property type="term" value="C:cortical cytoskeleton"/>
    <property type="evidence" value="ECO:0007669"/>
    <property type="project" value="TreeGrafter"/>
</dbReference>